<evidence type="ECO:0000313" key="1">
    <source>
        <dbReference type="EMBL" id="QJX12022.1"/>
    </source>
</evidence>
<dbReference type="PROSITE" id="PS51257">
    <property type="entry name" value="PROKAR_LIPOPROTEIN"/>
    <property type="match status" value="1"/>
</dbReference>
<dbReference type="AlphaFoldDB" id="A0A6M5ZZG1"/>
<dbReference type="EMBL" id="MN543575">
    <property type="protein sequence ID" value="QJX12022.1"/>
    <property type="molecule type" value="Genomic_DNA"/>
</dbReference>
<evidence type="ECO:0000313" key="2">
    <source>
        <dbReference type="EMBL" id="QJX12430.1"/>
    </source>
</evidence>
<organism evidence="1">
    <name type="scientific">Klebsiella pneumoniae</name>
    <dbReference type="NCBI Taxonomy" id="573"/>
    <lineage>
        <taxon>Bacteria</taxon>
        <taxon>Pseudomonadati</taxon>
        <taxon>Pseudomonadota</taxon>
        <taxon>Gammaproteobacteria</taxon>
        <taxon>Enterobacterales</taxon>
        <taxon>Enterobacteriaceae</taxon>
        <taxon>Klebsiella/Raoultella group</taxon>
        <taxon>Klebsiella</taxon>
        <taxon>Klebsiella pneumoniae complex</taxon>
    </lineage>
</organism>
<name>A0A6M5ZZG1_KLEPN</name>
<reference evidence="1" key="1">
    <citation type="submission" date="2019-10" db="EMBL/GenBank/DDBJ databases">
        <title>Tracking microevolution events of conjugative virulence plasmid p15WZ-82_Vir during transmission.</title>
        <authorList>
            <person name="Yang X."/>
        </authorList>
    </citation>
    <scope>NUCLEOTIDE SEQUENCE</scope>
    <source>
        <strain evidence="1">GH44TC</strain>
        <plasmid evidence="1">pGH44TC_fusion</plasmid>
        <plasmid evidence="2">pGH44TC_vir</plasmid>
    </source>
</reference>
<keyword evidence="1" id="KW-0614">Plasmid</keyword>
<proteinExistence type="predicted"/>
<geneLocation type="plasmid" evidence="1">
    <name>pGH44TC_fusion</name>
</geneLocation>
<accession>A0A6M5ZZG1</accession>
<sequence>MKSRMVEVAGLNLKISLHNNMLSLSCNIDGLSVYNTCRIIRNSKLTESEIFAKIDADWVSKVFSLNIRQINNIVHSNVSVIPVLTQPKQVNVSAGAMVSCFKNF</sequence>
<protein>
    <submittedName>
        <fullName evidence="1">Uncharacterized protein</fullName>
    </submittedName>
</protein>
<geneLocation type="plasmid" evidence="2">
    <name>pGH44TC_vir</name>
</geneLocation>
<dbReference type="EMBL" id="MN543576">
    <property type="protein sequence ID" value="QJX12430.1"/>
    <property type="molecule type" value="Genomic_DNA"/>
</dbReference>